<dbReference type="InterPro" id="IPR029052">
    <property type="entry name" value="Metallo-depent_PP-like"/>
</dbReference>
<dbReference type="Gene3D" id="3.60.21.10">
    <property type="match status" value="1"/>
</dbReference>
<comment type="caution">
    <text evidence="4">The sequence shown here is derived from an EMBL/GenBank/DDBJ whole genome shotgun (WGS) entry which is preliminary data.</text>
</comment>
<protein>
    <submittedName>
        <fullName evidence="4">Metallophosphoesterase</fullName>
    </submittedName>
</protein>
<dbReference type="PANTHER" id="PTHR31302:SF31">
    <property type="entry name" value="PHOSPHODIESTERASE YAEI"/>
    <property type="match status" value="1"/>
</dbReference>
<proteinExistence type="predicted"/>
<sequence>MSAIDGLKTDPDLHDYLVQRVGKSQLRRRLGIETEHVADKFGQGRTLFHIENWSTAASVIHFLLKITRMSARGKANVTDFCVRQNTVDLPHLPIEFDGFTILQLSDLHLDILPEFPDALAQVLKGLEYDICVLTGDYRFLTHGPHEKALHGLERICKEINRDTYAILGNHDSILMARGIESLGIQLLLNENIALERAKSSIHLAGIDDPHYYAADNLESAYDSIPDDAVSLLLAHSPEIYRHAAYTGFDFMMCGHTHAGQICLPGSVALAYNSSAPRFTGAGAWSFDLMQGYTSAGTGSSVVPARFNCPPELTLHRLRLVR</sequence>
<name>A0A2N5WYS7_9GAMM</name>
<reference evidence="4 5" key="1">
    <citation type="submission" date="2018-01" db="EMBL/GenBank/DDBJ databases">
        <title>The draft genome sequence of Halioglobus lutimaris HF004.</title>
        <authorList>
            <person name="Du Z.-J."/>
            <person name="Shi M.-J."/>
        </authorList>
    </citation>
    <scope>NUCLEOTIDE SEQUENCE [LARGE SCALE GENOMIC DNA]</scope>
    <source>
        <strain evidence="4 5">HF004</strain>
    </source>
</reference>
<evidence type="ECO:0000259" key="3">
    <source>
        <dbReference type="Pfam" id="PF00149"/>
    </source>
</evidence>
<dbReference type="OrthoDB" id="9780884at2"/>
<dbReference type="GO" id="GO:0009245">
    <property type="term" value="P:lipid A biosynthetic process"/>
    <property type="evidence" value="ECO:0007669"/>
    <property type="project" value="TreeGrafter"/>
</dbReference>
<dbReference type="GO" id="GO:0008758">
    <property type="term" value="F:UDP-2,3-diacylglucosamine hydrolase activity"/>
    <property type="evidence" value="ECO:0007669"/>
    <property type="project" value="TreeGrafter"/>
</dbReference>
<evidence type="ECO:0000256" key="2">
    <source>
        <dbReference type="ARBA" id="ARBA00022801"/>
    </source>
</evidence>
<evidence type="ECO:0000313" key="5">
    <source>
        <dbReference type="Proteomes" id="UP000235005"/>
    </source>
</evidence>
<accession>A0A2N5WYS7</accession>
<dbReference type="InterPro" id="IPR051158">
    <property type="entry name" value="Metallophosphoesterase_sf"/>
</dbReference>
<dbReference type="AlphaFoldDB" id="A0A2N5WYS7"/>
<dbReference type="InterPro" id="IPR004843">
    <property type="entry name" value="Calcineurin-like_PHP"/>
</dbReference>
<keyword evidence="2" id="KW-0378">Hydrolase</keyword>
<organism evidence="4 5">
    <name type="scientific">Pseudohalioglobus lutimaris</name>
    <dbReference type="NCBI Taxonomy" id="1737061"/>
    <lineage>
        <taxon>Bacteria</taxon>
        <taxon>Pseudomonadati</taxon>
        <taxon>Pseudomonadota</taxon>
        <taxon>Gammaproteobacteria</taxon>
        <taxon>Cellvibrionales</taxon>
        <taxon>Halieaceae</taxon>
        <taxon>Pseudohalioglobus</taxon>
    </lineage>
</organism>
<dbReference type="Pfam" id="PF00149">
    <property type="entry name" value="Metallophos"/>
    <property type="match status" value="1"/>
</dbReference>
<dbReference type="Proteomes" id="UP000235005">
    <property type="component" value="Unassembled WGS sequence"/>
</dbReference>
<dbReference type="EMBL" id="PKUS01000030">
    <property type="protein sequence ID" value="PLW67392.1"/>
    <property type="molecule type" value="Genomic_DNA"/>
</dbReference>
<dbReference type="PANTHER" id="PTHR31302">
    <property type="entry name" value="TRANSMEMBRANE PROTEIN WITH METALLOPHOSPHOESTERASE DOMAIN-RELATED"/>
    <property type="match status" value="1"/>
</dbReference>
<dbReference type="GO" id="GO:0046872">
    <property type="term" value="F:metal ion binding"/>
    <property type="evidence" value="ECO:0007669"/>
    <property type="project" value="UniProtKB-KW"/>
</dbReference>
<gene>
    <name evidence="4" type="ORF">C0039_17255</name>
</gene>
<dbReference type="GO" id="GO:0016020">
    <property type="term" value="C:membrane"/>
    <property type="evidence" value="ECO:0007669"/>
    <property type="project" value="GOC"/>
</dbReference>
<keyword evidence="5" id="KW-1185">Reference proteome</keyword>
<evidence type="ECO:0000256" key="1">
    <source>
        <dbReference type="ARBA" id="ARBA00022723"/>
    </source>
</evidence>
<evidence type="ECO:0000313" key="4">
    <source>
        <dbReference type="EMBL" id="PLW67392.1"/>
    </source>
</evidence>
<feature type="domain" description="Calcineurin-like phosphoesterase" evidence="3">
    <location>
        <begin position="100"/>
        <end position="258"/>
    </location>
</feature>
<keyword evidence="1" id="KW-0479">Metal-binding</keyword>
<dbReference type="SUPFAM" id="SSF56300">
    <property type="entry name" value="Metallo-dependent phosphatases"/>
    <property type="match status" value="1"/>
</dbReference>